<sequence>MRADSGKALSQDELAAVNMRSRRRLLHKEAILVPDTMTPGPSPKLAHRSVVPTQTALGIDRNSVGAARLRMNQEPLCMGTVTENSVVMINSQIAQGLAVIMEKSIANRAAVHNPAG</sequence>
<organism evidence="1">
    <name type="scientific">bioreactor metagenome</name>
    <dbReference type="NCBI Taxonomy" id="1076179"/>
    <lineage>
        <taxon>unclassified sequences</taxon>
        <taxon>metagenomes</taxon>
        <taxon>ecological metagenomes</taxon>
    </lineage>
</organism>
<dbReference type="EMBL" id="VSSQ01112977">
    <property type="protein sequence ID" value="MPN49588.1"/>
    <property type="molecule type" value="Genomic_DNA"/>
</dbReference>
<protein>
    <submittedName>
        <fullName evidence="1">Uncharacterized protein</fullName>
    </submittedName>
</protein>
<proteinExistence type="predicted"/>
<evidence type="ECO:0000313" key="1">
    <source>
        <dbReference type="EMBL" id="MPN49588.1"/>
    </source>
</evidence>
<comment type="caution">
    <text evidence="1">The sequence shown here is derived from an EMBL/GenBank/DDBJ whole genome shotgun (WGS) entry which is preliminary data.</text>
</comment>
<name>A0A645IE44_9ZZZZ</name>
<gene>
    <name evidence="1" type="ORF">SDC9_197210</name>
</gene>
<accession>A0A645IE44</accession>
<dbReference type="AlphaFoldDB" id="A0A645IE44"/>
<reference evidence="1" key="1">
    <citation type="submission" date="2019-08" db="EMBL/GenBank/DDBJ databases">
        <authorList>
            <person name="Kucharzyk K."/>
            <person name="Murdoch R.W."/>
            <person name="Higgins S."/>
            <person name="Loffler F."/>
        </authorList>
    </citation>
    <scope>NUCLEOTIDE SEQUENCE</scope>
</reference>